<gene>
    <name evidence="4" type="ORF">ACCUM_1431</name>
</gene>
<dbReference type="Pfam" id="PF25023">
    <property type="entry name" value="TEN_YD-shell"/>
    <property type="match status" value="1"/>
</dbReference>
<dbReference type="InterPro" id="IPR006530">
    <property type="entry name" value="YD"/>
</dbReference>
<proteinExistence type="predicted"/>
<evidence type="ECO:0000313" key="4">
    <source>
        <dbReference type="EMBL" id="TMQ75322.1"/>
    </source>
</evidence>
<evidence type="ECO:0000256" key="2">
    <source>
        <dbReference type="SAM" id="MobiDB-lite"/>
    </source>
</evidence>
<feature type="compositionally biased region" description="Pro residues" evidence="2">
    <location>
        <begin position="35"/>
        <end position="45"/>
    </location>
</feature>
<feature type="domain" description="Teneurin-like YD-shell" evidence="3">
    <location>
        <begin position="869"/>
        <end position="1002"/>
    </location>
</feature>
<feature type="compositionally biased region" description="Basic residues" evidence="2">
    <location>
        <begin position="208"/>
        <end position="232"/>
    </location>
</feature>
<keyword evidence="5" id="KW-1185">Reference proteome</keyword>
<feature type="compositionally biased region" description="Basic residues" evidence="2">
    <location>
        <begin position="186"/>
        <end position="198"/>
    </location>
</feature>
<feature type="compositionally biased region" description="Basic residues" evidence="2">
    <location>
        <begin position="116"/>
        <end position="139"/>
    </location>
</feature>
<dbReference type="Pfam" id="PF05593">
    <property type="entry name" value="RHS_repeat"/>
    <property type="match status" value="5"/>
</dbReference>
<comment type="caution">
    <text evidence="4">The sequence shown here is derived from an EMBL/GenBank/DDBJ whole genome shotgun (WGS) entry which is preliminary data.</text>
</comment>
<dbReference type="PANTHER" id="PTHR32305">
    <property type="match status" value="1"/>
</dbReference>
<feature type="compositionally biased region" description="Basic residues" evidence="2">
    <location>
        <begin position="246"/>
        <end position="256"/>
    </location>
</feature>
<feature type="compositionally biased region" description="Basic and acidic residues" evidence="2">
    <location>
        <begin position="233"/>
        <end position="245"/>
    </location>
</feature>
<dbReference type="InterPro" id="IPR031325">
    <property type="entry name" value="RHS_repeat"/>
</dbReference>
<reference evidence="4 5" key="1">
    <citation type="submission" date="2019-04" db="EMBL/GenBank/DDBJ databases">
        <title>A novel phosphate-accumulating bacterium identified in bioreactor for phosphate removal from wastewater.</title>
        <authorList>
            <person name="Kotlyarov R.Y."/>
            <person name="Beletsky A.V."/>
            <person name="Kallistova A.Y."/>
            <person name="Dorofeev A.G."/>
            <person name="Nikolaev Y.Y."/>
            <person name="Pimenov N.V."/>
            <person name="Ravin N.V."/>
            <person name="Mardanov A.V."/>
        </authorList>
    </citation>
    <scope>NUCLEOTIDE SEQUENCE [LARGE SCALE GENOMIC DNA]</scope>
    <source>
        <strain evidence="4 5">Bin19</strain>
    </source>
</reference>
<evidence type="ECO:0000256" key="1">
    <source>
        <dbReference type="ARBA" id="ARBA00022737"/>
    </source>
</evidence>
<dbReference type="PANTHER" id="PTHR32305:SF15">
    <property type="entry name" value="PROTEIN RHSA-RELATED"/>
    <property type="match status" value="1"/>
</dbReference>
<feature type="compositionally biased region" description="Basic and acidic residues" evidence="2">
    <location>
        <begin position="104"/>
        <end position="115"/>
    </location>
</feature>
<keyword evidence="1" id="KW-0677">Repeat</keyword>
<feature type="compositionally biased region" description="Basic residues" evidence="2">
    <location>
        <begin position="90"/>
        <end position="103"/>
    </location>
</feature>
<feature type="region of interest" description="Disordered" evidence="2">
    <location>
        <begin position="31"/>
        <end position="283"/>
    </location>
</feature>
<dbReference type="Proteomes" id="UP000306324">
    <property type="component" value="Unassembled WGS sequence"/>
</dbReference>
<dbReference type="Gene3D" id="2.180.10.10">
    <property type="entry name" value="RHS repeat-associated core"/>
    <property type="match status" value="2"/>
</dbReference>
<feature type="compositionally biased region" description="Basic and acidic residues" evidence="2">
    <location>
        <begin position="258"/>
        <end position="270"/>
    </location>
</feature>
<accession>A0A5S4EJ18</accession>
<evidence type="ECO:0000313" key="5">
    <source>
        <dbReference type="Proteomes" id="UP000306324"/>
    </source>
</evidence>
<dbReference type="InterPro" id="IPR050708">
    <property type="entry name" value="T6SS_VgrG/RHS"/>
</dbReference>
<dbReference type="AlphaFoldDB" id="A0A5S4EJ18"/>
<dbReference type="OrthoDB" id="8578052at2"/>
<dbReference type="NCBIfam" id="TIGR01643">
    <property type="entry name" value="YD_repeat_2x"/>
    <property type="match status" value="5"/>
</dbReference>
<protein>
    <submittedName>
        <fullName evidence="4">Rhs family protein</fullName>
    </submittedName>
</protein>
<evidence type="ECO:0000259" key="3">
    <source>
        <dbReference type="Pfam" id="PF25023"/>
    </source>
</evidence>
<sequence>MPLQPDPPRPRLQDPAGNRLHLRRRLALIDLPALLPQPEPLPQPKQRPTQHGQLLAAQPRRPPQPRRWRQPRPPAAWRRPDPALPPPARERHRLGQRRRHRRSAAKDPHRLELPRQRRRRRNLRCRRPAPQPRRTRRPLAHLPLPAWQRPARRHPGPLRPPPQLHLQRPEPPDRSHHPRCREDHLHLRRRPPRQRHLSRQPQPPLPLHQHHRRRPRRTRPAQRPHRRKRHSLRHLDLRPQRTRREQRTRRWRRPPHLRLSERRHRQDDRQHRHQPPGGRHPVPVRENLLGASRVSTISQPLVPGFTRRFTYDPSNGNLLSQTDFNGHLTLYTYDSRHLETQCIEAAGTPDARTTRTEWHPAWRLPLRIAEPLKRTTFTYDPAGNLLTRSEQATPDVNGSQGFAAPLVGSPRTWTWTYHGVGQVLTADGPRTDVADLTTYTYYDAADPDPGKRGQLASVTNALGQRSDLTAYDLNGRPLTLIDPNGLVTTFTYDARGRLTSQTVGDEHTAYTYDPAGQLTRLTPPDGSFLAYTYDPAHRLTQITDALGNTLTYTLDAAGNRVKEEWRDPAHVLSQTRQRVHDALSRLTRQLGALDQLQADYAYDPQGNLTTLTTPHGAGTRSSTQAFDALNRLIRVTDPSGGLTQYAYDGQHRLSRVTDPRNLATRYTVDGLGNATGLDSPDSGVSSRTFDAAGNELTHTDAQGQTTFRQYDALNRLTHSTYADHRRDLFLWDQGANGQGRLTHIEQRDAADALLTAIDRQYDPHGRLTQETRQIAGVPFTTHYRYTHGRLTGLTTLGGQQIDYSLNPQGQIREVRLTTSGQVKTLASAITYHPSGALQQLTNGSGQRLTWGQDADGRPASYILANETWQIAYDSASRLASQSKLSDPTQTASYGYDPLDRLTQAVLPSVTHGYGYDATGNRLSQTSGAATRRYTLSPTSNRLSAIAGSQAKAYTTDANGSLAADGAGQTFTYDARGRLTGVTVAGVATTYRLDPLGPRIRKTGSDDTLYHYDQAGRLISETAPDGSPRKDYVWLGDQPLAILQ</sequence>
<name>A0A5S4EJ18_9PROT</name>
<dbReference type="EMBL" id="SWAD01000104">
    <property type="protein sequence ID" value="TMQ75322.1"/>
    <property type="molecule type" value="Genomic_DNA"/>
</dbReference>
<dbReference type="InterPro" id="IPR056823">
    <property type="entry name" value="TEN-like_YD-shell"/>
</dbReference>
<organism evidence="4 5">
    <name type="scientific">Candidatus Accumulibacter phosphatis</name>
    <dbReference type="NCBI Taxonomy" id="327160"/>
    <lineage>
        <taxon>Bacteria</taxon>
        <taxon>Pseudomonadati</taxon>
        <taxon>Pseudomonadota</taxon>
        <taxon>Betaproteobacteria</taxon>
        <taxon>Candidatus Accumulibacter</taxon>
    </lineage>
</organism>
<feature type="compositionally biased region" description="Basic and acidic residues" evidence="2">
    <location>
        <begin position="167"/>
        <end position="185"/>
    </location>
</feature>